<dbReference type="EMBL" id="CAMPGE010024694">
    <property type="protein sequence ID" value="CAI2382515.1"/>
    <property type="molecule type" value="Genomic_DNA"/>
</dbReference>
<gene>
    <name evidence="1" type="ORF">ECRA1380_LOCUS1402</name>
    <name evidence="2" type="ORF">ECRASSUSDP1_LOCUS23989</name>
</gene>
<evidence type="ECO:0000313" key="1">
    <source>
        <dbReference type="EMBL" id="CAE0376447.1"/>
    </source>
</evidence>
<evidence type="ECO:0000313" key="2">
    <source>
        <dbReference type="EMBL" id="CAI2382515.1"/>
    </source>
</evidence>
<dbReference type="InterPro" id="IPR036771">
    <property type="entry name" value="ATPsynth_dsu/esu_N"/>
</dbReference>
<protein>
    <submittedName>
        <fullName evidence="1">Uncharacterized protein</fullName>
    </submittedName>
</protein>
<dbReference type="AlphaFoldDB" id="A0A7S3NR61"/>
<keyword evidence="3" id="KW-1185">Reference proteome</keyword>
<reference evidence="2" key="2">
    <citation type="submission" date="2023-07" db="EMBL/GenBank/DDBJ databases">
        <authorList>
            <consortium name="AG Swart"/>
            <person name="Singh M."/>
            <person name="Singh A."/>
            <person name="Seah K."/>
            <person name="Emmerich C."/>
        </authorList>
    </citation>
    <scope>NUCLEOTIDE SEQUENCE</scope>
    <source>
        <strain evidence="2">DP1</strain>
    </source>
</reference>
<sequence length="159" mass="18218">MFGNRVSRQLFYHNRRFFSVTQKLAKAELTVRTPYRTIFENFAEYTRIYVWTIDGLLAIGNRSNPRVYLLPPGEMEVTGMDKGEGNNFTGNDGKLIHSGGWLFVHENNSIEVNFVDASEKEDFDFDKLTLPDGLESDSAAGKVAAQLQEKTFKRIMRVR</sequence>
<dbReference type="SUPFAM" id="SSF51344">
    <property type="entry name" value="Epsilon subunit of F1F0-ATP synthase N-terminal domain"/>
    <property type="match status" value="1"/>
</dbReference>
<organism evidence="1">
    <name type="scientific">Euplotes crassus</name>
    <dbReference type="NCBI Taxonomy" id="5936"/>
    <lineage>
        <taxon>Eukaryota</taxon>
        <taxon>Sar</taxon>
        <taxon>Alveolata</taxon>
        <taxon>Ciliophora</taxon>
        <taxon>Intramacronucleata</taxon>
        <taxon>Spirotrichea</taxon>
        <taxon>Hypotrichia</taxon>
        <taxon>Euplotida</taxon>
        <taxon>Euplotidae</taxon>
        <taxon>Moneuplotes</taxon>
    </lineage>
</organism>
<reference evidence="1" key="1">
    <citation type="submission" date="2021-01" db="EMBL/GenBank/DDBJ databases">
        <authorList>
            <person name="Corre E."/>
            <person name="Pelletier E."/>
            <person name="Niang G."/>
            <person name="Scheremetjew M."/>
            <person name="Finn R."/>
            <person name="Kale V."/>
            <person name="Holt S."/>
            <person name="Cochrane G."/>
            <person name="Meng A."/>
            <person name="Brown T."/>
            <person name="Cohen L."/>
        </authorList>
    </citation>
    <scope>NUCLEOTIDE SEQUENCE</scope>
    <source>
        <strain evidence="1">CT5</strain>
    </source>
</reference>
<dbReference type="Gene3D" id="2.60.15.10">
    <property type="entry name" value="F0F1 ATP synthase delta/epsilon subunit, N-terminal"/>
    <property type="match status" value="1"/>
</dbReference>
<dbReference type="EMBL" id="HBIK01002808">
    <property type="protein sequence ID" value="CAE0376447.1"/>
    <property type="molecule type" value="Transcribed_RNA"/>
</dbReference>
<dbReference type="OrthoDB" id="285608at2759"/>
<name>A0A7S3NR61_EUPCR</name>
<proteinExistence type="predicted"/>
<dbReference type="Proteomes" id="UP001295684">
    <property type="component" value="Unassembled WGS sequence"/>
</dbReference>
<accession>A0A7S3NR61</accession>
<evidence type="ECO:0000313" key="3">
    <source>
        <dbReference type="Proteomes" id="UP001295684"/>
    </source>
</evidence>